<evidence type="ECO:0000313" key="8">
    <source>
        <dbReference type="Proteomes" id="UP000681356"/>
    </source>
</evidence>
<keyword evidence="4 6" id="KW-1133">Transmembrane helix</keyword>
<keyword evidence="3 6" id="KW-0812">Transmembrane</keyword>
<proteinExistence type="predicted"/>
<evidence type="ECO:0000256" key="3">
    <source>
        <dbReference type="ARBA" id="ARBA00022692"/>
    </source>
</evidence>
<evidence type="ECO:0000256" key="1">
    <source>
        <dbReference type="ARBA" id="ARBA00004651"/>
    </source>
</evidence>
<dbReference type="PANTHER" id="PTHR36570:SF3">
    <property type="entry name" value="DISULFIDE BOND FORMATION PROTEIN B"/>
    <property type="match status" value="1"/>
</dbReference>
<dbReference type="GO" id="GO:0015035">
    <property type="term" value="F:protein-disulfide reductase activity"/>
    <property type="evidence" value="ECO:0007669"/>
    <property type="project" value="InterPro"/>
</dbReference>
<dbReference type="InterPro" id="IPR003752">
    <property type="entry name" value="DiS_bond_form_DsbB/BdbC"/>
</dbReference>
<dbReference type="InterPro" id="IPR050183">
    <property type="entry name" value="DsbB"/>
</dbReference>
<sequence>MTRQRLMILAAAGSAAMLLAAFGFQYLADMPPCKLCYWQRYGHGGAVIAGLLALVVPVALVAVLGATSALASAGIGAYHAGVEQGWWQGPTTCTSGSIEGLSADELLNQIMAAPLVRCDEIPWQMLGLSMAGWNAVVSLGLALVWIAALRARRA</sequence>
<dbReference type="SUPFAM" id="SSF158442">
    <property type="entry name" value="DsbB-like"/>
    <property type="match status" value="1"/>
</dbReference>
<keyword evidence="2" id="KW-1003">Cell membrane</keyword>
<evidence type="ECO:0000256" key="4">
    <source>
        <dbReference type="ARBA" id="ARBA00022989"/>
    </source>
</evidence>
<comment type="caution">
    <text evidence="7">The sequence shown here is derived from an EMBL/GenBank/DDBJ whole genome shotgun (WGS) entry which is preliminary data.</text>
</comment>
<accession>A0A8J7WCN6</accession>
<feature type="transmembrane region" description="Helical" evidence="6">
    <location>
        <begin position="47"/>
        <end position="71"/>
    </location>
</feature>
<evidence type="ECO:0000256" key="6">
    <source>
        <dbReference type="SAM" id="Phobius"/>
    </source>
</evidence>
<keyword evidence="8" id="KW-1185">Reference proteome</keyword>
<organism evidence="7 8">
    <name type="scientific">Thetidibacter halocola</name>
    <dbReference type="NCBI Taxonomy" id="2827239"/>
    <lineage>
        <taxon>Bacteria</taxon>
        <taxon>Pseudomonadati</taxon>
        <taxon>Pseudomonadota</taxon>
        <taxon>Alphaproteobacteria</taxon>
        <taxon>Rhodobacterales</taxon>
        <taxon>Roseobacteraceae</taxon>
        <taxon>Thetidibacter</taxon>
    </lineage>
</organism>
<dbReference type="Proteomes" id="UP000681356">
    <property type="component" value="Unassembled WGS sequence"/>
</dbReference>
<gene>
    <name evidence="7" type="ORF">KB874_01085</name>
</gene>
<evidence type="ECO:0000256" key="2">
    <source>
        <dbReference type="ARBA" id="ARBA00022475"/>
    </source>
</evidence>
<dbReference type="Pfam" id="PF02600">
    <property type="entry name" value="DsbB"/>
    <property type="match status" value="1"/>
</dbReference>
<dbReference type="GO" id="GO:0006457">
    <property type="term" value="P:protein folding"/>
    <property type="evidence" value="ECO:0007669"/>
    <property type="project" value="InterPro"/>
</dbReference>
<comment type="subcellular location">
    <subcellularLocation>
        <location evidence="1">Cell membrane</location>
        <topology evidence="1">Multi-pass membrane protein</topology>
    </subcellularLocation>
</comment>
<dbReference type="AlphaFoldDB" id="A0A8J7WCN6"/>
<evidence type="ECO:0000256" key="5">
    <source>
        <dbReference type="ARBA" id="ARBA00023136"/>
    </source>
</evidence>
<evidence type="ECO:0000313" key="7">
    <source>
        <dbReference type="EMBL" id="MBS0122713.1"/>
    </source>
</evidence>
<dbReference type="Gene3D" id="1.20.1550.10">
    <property type="entry name" value="DsbB-like"/>
    <property type="match status" value="1"/>
</dbReference>
<reference evidence="7" key="1">
    <citation type="submission" date="2021-04" db="EMBL/GenBank/DDBJ databases">
        <authorList>
            <person name="Yoon J."/>
        </authorList>
    </citation>
    <scope>NUCLEOTIDE SEQUENCE</scope>
    <source>
        <strain evidence="7">KMU-90</strain>
    </source>
</reference>
<feature type="transmembrane region" description="Helical" evidence="6">
    <location>
        <begin position="125"/>
        <end position="148"/>
    </location>
</feature>
<dbReference type="PIRSF" id="PIRSF033913">
    <property type="entry name" value="S-S_format_DsbB"/>
    <property type="match status" value="1"/>
</dbReference>
<name>A0A8J7WCN6_9RHOB</name>
<keyword evidence="5 6" id="KW-0472">Membrane</keyword>
<dbReference type="EMBL" id="JAGTUU010000001">
    <property type="protein sequence ID" value="MBS0122713.1"/>
    <property type="molecule type" value="Genomic_DNA"/>
</dbReference>
<dbReference type="InterPro" id="IPR023380">
    <property type="entry name" value="DsbB-like_sf"/>
</dbReference>
<protein>
    <submittedName>
        <fullName evidence="7">Disulfide bond formation protein B</fullName>
    </submittedName>
</protein>
<dbReference type="RefSeq" id="WP_212534686.1">
    <property type="nucleotide sequence ID" value="NZ_JAGTUU010000001.1"/>
</dbReference>
<dbReference type="GO" id="GO:0005886">
    <property type="term" value="C:plasma membrane"/>
    <property type="evidence" value="ECO:0007669"/>
    <property type="project" value="UniProtKB-SubCell"/>
</dbReference>
<dbReference type="PANTHER" id="PTHR36570">
    <property type="entry name" value="DISULFIDE BOND FORMATION PROTEIN B"/>
    <property type="match status" value="1"/>
</dbReference>
<dbReference type="InterPro" id="IPR024199">
    <property type="entry name" value="Uncharacterised_DsbB"/>
</dbReference>